<dbReference type="CDD" id="cd11577">
    <property type="entry name" value="GH71"/>
    <property type="match status" value="1"/>
</dbReference>
<accession>A0ABW6Y7G9</accession>
<dbReference type="GO" id="GO:0016787">
    <property type="term" value="F:hydrolase activity"/>
    <property type="evidence" value="ECO:0007669"/>
    <property type="project" value="UniProtKB-KW"/>
</dbReference>
<dbReference type="Proteomes" id="UP001603013">
    <property type="component" value="Unassembled WGS sequence"/>
</dbReference>
<keyword evidence="2" id="KW-0378">Hydrolase</keyword>
<reference evidence="2 3" key="1">
    <citation type="submission" date="2024-10" db="EMBL/GenBank/DDBJ databases">
        <title>The Natural Products Discovery Center: Release of the First 8490 Sequenced Strains for Exploring Actinobacteria Biosynthetic Diversity.</title>
        <authorList>
            <person name="Kalkreuter E."/>
            <person name="Kautsar S.A."/>
            <person name="Yang D."/>
            <person name="Bader C.D."/>
            <person name="Teijaro C.N."/>
            <person name="Fluegel L."/>
            <person name="Davis C.M."/>
            <person name="Simpson J.R."/>
            <person name="Lauterbach L."/>
            <person name="Steele A.D."/>
            <person name="Gui C."/>
            <person name="Meng S."/>
            <person name="Li G."/>
            <person name="Viehrig K."/>
            <person name="Ye F."/>
            <person name="Su P."/>
            <person name="Kiefer A.F."/>
            <person name="Nichols A."/>
            <person name="Cepeda A.J."/>
            <person name="Yan W."/>
            <person name="Fan B."/>
            <person name="Jiang Y."/>
            <person name="Adhikari A."/>
            <person name="Zheng C.-J."/>
            <person name="Schuster L."/>
            <person name="Cowan T.M."/>
            <person name="Smanski M.J."/>
            <person name="Chevrette M.G."/>
            <person name="De Carvalho L.P.S."/>
            <person name="Shen B."/>
        </authorList>
    </citation>
    <scope>NUCLEOTIDE SEQUENCE [LARGE SCALE GENOMIC DNA]</scope>
    <source>
        <strain evidence="2 3">NPDC015755</strain>
    </source>
</reference>
<feature type="compositionally biased region" description="Pro residues" evidence="1">
    <location>
        <begin position="1"/>
        <end position="12"/>
    </location>
</feature>
<name>A0ABW6Y7G9_9ACTN</name>
<dbReference type="EMBL" id="JBIBSM010000003">
    <property type="protein sequence ID" value="MFF8275758.1"/>
    <property type="molecule type" value="Genomic_DNA"/>
</dbReference>
<dbReference type="InterPro" id="IPR005197">
    <property type="entry name" value="Glyco_hydro_71"/>
</dbReference>
<keyword evidence="3" id="KW-1185">Reference proteome</keyword>
<evidence type="ECO:0000313" key="2">
    <source>
        <dbReference type="EMBL" id="MFF8275758.1"/>
    </source>
</evidence>
<gene>
    <name evidence="2" type="ORF">ACF05T_06520</name>
</gene>
<comment type="caution">
    <text evidence="2">The sequence shown here is derived from an EMBL/GenBank/DDBJ whole genome shotgun (WGS) entry which is preliminary data.</text>
</comment>
<dbReference type="Pfam" id="PF03659">
    <property type="entry name" value="Glyco_hydro_71"/>
    <property type="match status" value="1"/>
</dbReference>
<evidence type="ECO:0000256" key="1">
    <source>
        <dbReference type="SAM" id="MobiDB-lite"/>
    </source>
</evidence>
<feature type="region of interest" description="Disordered" evidence="1">
    <location>
        <begin position="1"/>
        <end position="26"/>
    </location>
</feature>
<dbReference type="Gene3D" id="3.20.20.80">
    <property type="entry name" value="Glycosidases"/>
    <property type="match status" value="1"/>
</dbReference>
<evidence type="ECO:0000313" key="3">
    <source>
        <dbReference type="Proteomes" id="UP001603013"/>
    </source>
</evidence>
<organism evidence="2 3">
    <name type="scientific">Streptomyces lateritius</name>
    <dbReference type="NCBI Taxonomy" id="67313"/>
    <lineage>
        <taxon>Bacteria</taxon>
        <taxon>Bacillati</taxon>
        <taxon>Actinomycetota</taxon>
        <taxon>Actinomycetes</taxon>
        <taxon>Kitasatosporales</taxon>
        <taxon>Streptomycetaceae</taxon>
        <taxon>Streptomyces</taxon>
    </lineage>
</organism>
<dbReference type="RefSeq" id="WP_391933377.1">
    <property type="nucleotide sequence ID" value="NZ_JBIBSM010000003.1"/>
</dbReference>
<proteinExistence type="predicted"/>
<sequence>MGDIPAPPPQPSGRPGRTRSHRAPGRRRLVPAVALGGLLLGAWAGIGTADALRGGAPAQPAAAPPEAYSTALPFDLPATAELRRSPKLVFAHYFTPYPLSLDNEPAAQDYYSRNYLTPDGEKGKHRAYGGLLRDRPLPTAPGTGNWELAHLRQEIRTARDAGLDGFTLDLLSLAGRNRDRAELLMRAAQEEDPDFRIQLMPDMTSLTTTPTALADSLAQLARHPSAHRLPDGRLVVSPFKAEEKEPAWWQRMMGDLETRHGIRTALVPLFLDFTPERERYAAISHGLSEWGARSANRQGGATADTARAHRLGKIWMQPVAVQDARPNQGIFDEAGNTETLRAGWEAAIGSGADWVQLTTWNDYSEGTHFAPSLHNGYAYLDLSSYYLTRFKTGAWPRIVRDTLYLTSRVQFVDDTAPSTLQPRVTEPRPGTATPRDAVEVLSFLTAPASVRATTGGTESGYRAPAGVHARLLPLRTGHSSATVVRDGESTTTVTSRYPVRRPVEKQDLQYYAVTSGRAQR</sequence>
<protein>
    <submittedName>
        <fullName evidence="2">Glycoside hydrolase family 71 protein</fullName>
    </submittedName>
</protein>
<feature type="compositionally biased region" description="Basic residues" evidence="1">
    <location>
        <begin position="16"/>
        <end position="26"/>
    </location>
</feature>